<feature type="compositionally biased region" description="Low complexity" evidence="1">
    <location>
        <begin position="359"/>
        <end position="373"/>
    </location>
</feature>
<feature type="region of interest" description="Disordered" evidence="1">
    <location>
        <begin position="429"/>
        <end position="464"/>
    </location>
</feature>
<feature type="region of interest" description="Disordered" evidence="1">
    <location>
        <begin position="1"/>
        <end position="244"/>
    </location>
</feature>
<dbReference type="EMBL" id="JASNWA010000011">
    <property type="protein sequence ID" value="KAK3167150.1"/>
    <property type="molecule type" value="Genomic_DNA"/>
</dbReference>
<accession>A0AAD9YW96</accession>
<feature type="compositionally biased region" description="Polar residues" evidence="1">
    <location>
        <begin position="435"/>
        <end position="444"/>
    </location>
</feature>
<dbReference type="AlphaFoldDB" id="A0AAD9YW96"/>
<keyword evidence="3" id="KW-1185">Reference proteome</keyword>
<feature type="region of interest" description="Disordered" evidence="1">
    <location>
        <begin position="331"/>
        <end position="385"/>
    </location>
</feature>
<feature type="region of interest" description="Disordered" evidence="1">
    <location>
        <begin position="285"/>
        <end position="319"/>
    </location>
</feature>
<reference evidence="2" key="1">
    <citation type="submission" date="2022-11" db="EMBL/GenBank/DDBJ databases">
        <title>Chromosomal genome sequence assembly and mating type (MAT) locus characterization of the leprose asexual lichenized fungus Lepraria neglecta (Nyl.) Erichsen.</title>
        <authorList>
            <person name="Allen J.L."/>
            <person name="Pfeffer B."/>
        </authorList>
    </citation>
    <scope>NUCLEOTIDE SEQUENCE</scope>
    <source>
        <strain evidence="2">Allen 5258</strain>
    </source>
</reference>
<comment type="caution">
    <text evidence="2">The sequence shown here is derived from an EMBL/GenBank/DDBJ whole genome shotgun (WGS) entry which is preliminary data.</text>
</comment>
<feature type="compositionally biased region" description="Polar residues" evidence="1">
    <location>
        <begin position="72"/>
        <end position="89"/>
    </location>
</feature>
<dbReference type="Proteomes" id="UP001276659">
    <property type="component" value="Unassembled WGS sequence"/>
</dbReference>
<name>A0AAD9YW96_9LECA</name>
<sequence>MAPHSPPSPRRFLPQPIEETTRSNRASPRKDRPSDATGIKPREELPQPVETSTTHSKPPATAEMSHNHTLKAITSSQNTSPQPMDSNSPSPTPRKFAPQMIETSRRRRKSTDTTPCVTPTDKTDYTPGPQDHLPRHMRQLRPTATPIPPDNSPIVSSDSIPQVPESKFSSSKLAEKTERRHSFRVPDLPAITSQSETEESNDSSVPSLSTSPSGDSDQTEPTSKKKKKKRKSGAPTRSEDAQWSGYLLQLAAKTAEKQLREQAMAAYPNEHMHEPVDHYAIDRDSEESDVEVGVGNLQVGGPAEGVADRKPAGYRHRDSDAGFGLAEMRKHQEKLEDQKRDQWAQPPSELGRRRSTRSALQQAKGAQKAAELGVAGAPASPPKEIIGWQKDNEMKPMRNAANPPMAGENLKFPKCLSPQLTRLDVHQYPGKSKSTDTQSRQHTGLWTPGGGASRQNSKSGLWNGVCNGANQDALAVPRPTQTGLLTPAVERNDPFEPTGGYRNTQLPPSPANSQEACTRLDGVIRRERSIEQELGDTFVTQVYNYLSLGYPSLARKFDPELSKITKVPMDDLRKDDDKCNAKGYVGAPEGTGADCRDVMDGDTKCERWCALRLYVREWGRQQPEMGAFEDVEGGWGARARKGSWAI</sequence>
<feature type="compositionally biased region" description="Basic and acidic residues" evidence="1">
    <location>
        <begin position="28"/>
        <end position="45"/>
    </location>
</feature>
<evidence type="ECO:0000313" key="2">
    <source>
        <dbReference type="EMBL" id="KAK3167150.1"/>
    </source>
</evidence>
<organism evidence="2 3">
    <name type="scientific">Lepraria neglecta</name>
    <dbReference type="NCBI Taxonomy" id="209136"/>
    <lineage>
        <taxon>Eukaryota</taxon>
        <taxon>Fungi</taxon>
        <taxon>Dikarya</taxon>
        <taxon>Ascomycota</taxon>
        <taxon>Pezizomycotina</taxon>
        <taxon>Lecanoromycetes</taxon>
        <taxon>OSLEUM clade</taxon>
        <taxon>Lecanoromycetidae</taxon>
        <taxon>Lecanorales</taxon>
        <taxon>Lecanorineae</taxon>
        <taxon>Stereocaulaceae</taxon>
        <taxon>Lepraria</taxon>
    </lineage>
</organism>
<proteinExistence type="predicted"/>
<protein>
    <submittedName>
        <fullName evidence="2">Uncharacterized protein</fullName>
    </submittedName>
</protein>
<feature type="compositionally biased region" description="Basic and acidic residues" evidence="1">
    <location>
        <begin position="306"/>
        <end position="319"/>
    </location>
</feature>
<evidence type="ECO:0000256" key="1">
    <source>
        <dbReference type="SAM" id="MobiDB-lite"/>
    </source>
</evidence>
<evidence type="ECO:0000313" key="3">
    <source>
        <dbReference type="Proteomes" id="UP001276659"/>
    </source>
</evidence>
<feature type="compositionally biased region" description="Basic and acidic residues" evidence="1">
    <location>
        <begin position="331"/>
        <end position="342"/>
    </location>
</feature>
<feature type="compositionally biased region" description="Polar residues" evidence="1">
    <location>
        <begin position="501"/>
        <end position="514"/>
    </location>
</feature>
<gene>
    <name evidence="2" type="ORF">OEA41_010276</name>
</gene>
<feature type="region of interest" description="Disordered" evidence="1">
    <location>
        <begin position="481"/>
        <end position="514"/>
    </location>
</feature>
<feature type="compositionally biased region" description="Low complexity" evidence="1">
    <location>
        <begin position="202"/>
        <end position="216"/>
    </location>
</feature>